<organism evidence="2 3">
    <name type="scientific">Lentinus tigrinus ALCF2SS1-6</name>
    <dbReference type="NCBI Taxonomy" id="1328759"/>
    <lineage>
        <taxon>Eukaryota</taxon>
        <taxon>Fungi</taxon>
        <taxon>Dikarya</taxon>
        <taxon>Basidiomycota</taxon>
        <taxon>Agaricomycotina</taxon>
        <taxon>Agaricomycetes</taxon>
        <taxon>Polyporales</taxon>
        <taxon>Polyporaceae</taxon>
        <taxon>Lentinus</taxon>
    </lineage>
</organism>
<evidence type="ECO:0000313" key="3">
    <source>
        <dbReference type="Proteomes" id="UP000313359"/>
    </source>
</evidence>
<evidence type="ECO:0000313" key="2">
    <source>
        <dbReference type="EMBL" id="RPD54419.1"/>
    </source>
</evidence>
<dbReference type="AlphaFoldDB" id="A0A5C2RTX1"/>
<reference evidence="2" key="1">
    <citation type="journal article" date="2018" name="Genome Biol. Evol.">
        <title>Genomics and development of Lentinus tigrinus, a white-rot wood-decaying mushroom with dimorphic fruiting bodies.</title>
        <authorList>
            <person name="Wu B."/>
            <person name="Xu Z."/>
            <person name="Knudson A."/>
            <person name="Carlson A."/>
            <person name="Chen N."/>
            <person name="Kovaka S."/>
            <person name="LaButti K."/>
            <person name="Lipzen A."/>
            <person name="Pennachio C."/>
            <person name="Riley R."/>
            <person name="Schakwitz W."/>
            <person name="Umezawa K."/>
            <person name="Ohm R.A."/>
            <person name="Grigoriev I.V."/>
            <person name="Nagy L.G."/>
            <person name="Gibbons J."/>
            <person name="Hibbett D."/>
        </authorList>
    </citation>
    <scope>NUCLEOTIDE SEQUENCE [LARGE SCALE GENOMIC DNA]</scope>
    <source>
        <strain evidence="2">ALCF2SS1-6</strain>
    </source>
</reference>
<dbReference type="Proteomes" id="UP000313359">
    <property type="component" value="Unassembled WGS sequence"/>
</dbReference>
<gene>
    <name evidence="2" type="ORF">L227DRAFT_349725</name>
</gene>
<evidence type="ECO:0000256" key="1">
    <source>
        <dbReference type="SAM" id="MobiDB-lite"/>
    </source>
</evidence>
<feature type="region of interest" description="Disordered" evidence="1">
    <location>
        <begin position="18"/>
        <end position="77"/>
    </location>
</feature>
<protein>
    <submittedName>
        <fullName evidence="2">Uncharacterized protein</fullName>
    </submittedName>
</protein>
<keyword evidence="3" id="KW-1185">Reference proteome</keyword>
<proteinExistence type="predicted"/>
<name>A0A5C2RTX1_9APHY</name>
<dbReference type="EMBL" id="ML122306">
    <property type="protein sequence ID" value="RPD54419.1"/>
    <property type="molecule type" value="Genomic_DNA"/>
</dbReference>
<sequence>MKWLCRLFRATHEVDAGMHTERPLDEEHSPEYARATPTNASVQRTDPRTMLRRSPNPILHSVCSRRDPRKAPDVDHMASPPHRYRCVHSPCTPAACARGEQSRNNATSRVHMHQGSRFNIQLAARDISPGRRVHVLTPAAHLCPRPSSCVLGTQGQTAPRTAELI</sequence>
<feature type="compositionally biased region" description="Basic and acidic residues" evidence="1">
    <location>
        <begin position="18"/>
        <end position="31"/>
    </location>
</feature>
<feature type="compositionally biased region" description="Basic and acidic residues" evidence="1">
    <location>
        <begin position="64"/>
        <end position="76"/>
    </location>
</feature>
<accession>A0A5C2RTX1</accession>